<organism evidence="2 3">
    <name type="scientific">Gellertiella hungarica</name>
    <dbReference type="NCBI Taxonomy" id="1572859"/>
    <lineage>
        <taxon>Bacteria</taxon>
        <taxon>Pseudomonadati</taxon>
        <taxon>Pseudomonadota</taxon>
        <taxon>Alphaproteobacteria</taxon>
        <taxon>Hyphomicrobiales</taxon>
        <taxon>Rhizobiaceae</taxon>
        <taxon>Gellertiella</taxon>
    </lineage>
</organism>
<accession>A0A7W6J9D1</accession>
<gene>
    <name evidence="2" type="ORF">GGR23_004444</name>
</gene>
<proteinExistence type="predicted"/>
<feature type="compositionally biased region" description="Acidic residues" evidence="1">
    <location>
        <begin position="92"/>
        <end position="102"/>
    </location>
</feature>
<evidence type="ECO:0000313" key="3">
    <source>
        <dbReference type="Proteomes" id="UP000528286"/>
    </source>
</evidence>
<name>A0A7W6J9D1_9HYPH</name>
<evidence type="ECO:0000313" key="2">
    <source>
        <dbReference type="EMBL" id="MBB4067213.1"/>
    </source>
</evidence>
<keyword evidence="3" id="KW-1185">Reference proteome</keyword>
<dbReference type="AlphaFoldDB" id="A0A7W6J9D1"/>
<feature type="compositionally biased region" description="Polar residues" evidence="1">
    <location>
        <begin position="74"/>
        <end position="85"/>
    </location>
</feature>
<protein>
    <submittedName>
        <fullName evidence="2">Uncharacterized protein</fullName>
    </submittedName>
</protein>
<comment type="caution">
    <text evidence="2">The sequence shown here is derived from an EMBL/GenBank/DDBJ whole genome shotgun (WGS) entry which is preliminary data.</text>
</comment>
<feature type="compositionally biased region" description="Polar residues" evidence="1">
    <location>
        <begin position="112"/>
        <end position="127"/>
    </location>
</feature>
<sequence length="127" mass="13493">MQVVGMQVVAEQGGKLGYTVEFVGDGGEVVSVLVKNDRAQTINRMNAIPQAQKIMEEIARQELDLDNFEGSGGDTSNSLSVQRSARSAGDTDALEEQLDTGLEDTFPASDPVSITQSSIATSTEGKR</sequence>
<reference evidence="2 3" key="1">
    <citation type="submission" date="2020-08" db="EMBL/GenBank/DDBJ databases">
        <title>Genomic Encyclopedia of Type Strains, Phase IV (KMG-IV): sequencing the most valuable type-strain genomes for metagenomic binning, comparative biology and taxonomic classification.</title>
        <authorList>
            <person name="Goeker M."/>
        </authorList>
    </citation>
    <scope>NUCLEOTIDE SEQUENCE [LARGE SCALE GENOMIC DNA]</scope>
    <source>
        <strain evidence="2 3">DSM 29853</strain>
    </source>
</reference>
<dbReference type="EMBL" id="JACIEZ010000016">
    <property type="protein sequence ID" value="MBB4067213.1"/>
    <property type="molecule type" value="Genomic_DNA"/>
</dbReference>
<evidence type="ECO:0000256" key="1">
    <source>
        <dbReference type="SAM" id="MobiDB-lite"/>
    </source>
</evidence>
<dbReference type="RefSeq" id="WP_183368449.1">
    <property type="nucleotide sequence ID" value="NZ_JACIEZ010000016.1"/>
</dbReference>
<feature type="region of interest" description="Disordered" evidence="1">
    <location>
        <begin position="65"/>
        <end position="127"/>
    </location>
</feature>
<dbReference type="Proteomes" id="UP000528286">
    <property type="component" value="Unassembled WGS sequence"/>
</dbReference>